<dbReference type="EMBL" id="CAAALY010062201">
    <property type="protein sequence ID" value="VEL23484.1"/>
    <property type="molecule type" value="Genomic_DNA"/>
</dbReference>
<feature type="region of interest" description="Disordered" evidence="1">
    <location>
        <begin position="1"/>
        <end position="20"/>
    </location>
</feature>
<dbReference type="Proteomes" id="UP000784294">
    <property type="component" value="Unassembled WGS sequence"/>
</dbReference>
<organism evidence="2 3">
    <name type="scientific">Protopolystoma xenopodis</name>
    <dbReference type="NCBI Taxonomy" id="117903"/>
    <lineage>
        <taxon>Eukaryota</taxon>
        <taxon>Metazoa</taxon>
        <taxon>Spiralia</taxon>
        <taxon>Lophotrochozoa</taxon>
        <taxon>Platyhelminthes</taxon>
        <taxon>Monogenea</taxon>
        <taxon>Polyopisthocotylea</taxon>
        <taxon>Polystomatidea</taxon>
        <taxon>Polystomatidae</taxon>
        <taxon>Protopolystoma</taxon>
    </lineage>
</organism>
<name>A0A3S5BGL1_9PLAT</name>
<proteinExistence type="predicted"/>
<reference evidence="2" key="1">
    <citation type="submission" date="2018-11" db="EMBL/GenBank/DDBJ databases">
        <authorList>
            <consortium name="Pathogen Informatics"/>
        </authorList>
    </citation>
    <scope>NUCLEOTIDE SEQUENCE</scope>
</reference>
<evidence type="ECO:0000313" key="3">
    <source>
        <dbReference type="Proteomes" id="UP000784294"/>
    </source>
</evidence>
<dbReference type="AlphaFoldDB" id="A0A3S5BGL1"/>
<keyword evidence="3" id="KW-1185">Reference proteome</keyword>
<evidence type="ECO:0000256" key="1">
    <source>
        <dbReference type="SAM" id="MobiDB-lite"/>
    </source>
</evidence>
<feature type="compositionally biased region" description="Polar residues" evidence="1">
    <location>
        <begin position="1"/>
        <end position="10"/>
    </location>
</feature>
<protein>
    <submittedName>
        <fullName evidence="2">Uncharacterized protein</fullName>
    </submittedName>
</protein>
<gene>
    <name evidence="2" type="ORF">PXEA_LOCUS16924</name>
</gene>
<comment type="caution">
    <text evidence="2">The sequence shown here is derived from an EMBL/GenBank/DDBJ whole genome shotgun (WGS) entry which is preliminary data.</text>
</comment>
<accession>A0A3S5BGL1</accession>
<evidence type="ECO:0000313" key="2">
    <source>
        <dbReference type="EMBL" id="VEL23484.1"/>
    </source>
</evidence>
<sequence>MDFSPTSFNHSAAGLGNSPSLFRASGLRTLTSALTVQAIGSLDGEALVDPIAYDLMNTPAGHLAECRSITRRQRAYRTFFTCMEVR</sequence>